<organism evidence="2 3">
    <name type="scientific">Arctia plantaginis</name>
    <name type="common">Wood tiger moth</name>
    <name type="synonym">Phalaena plantaginis</name>
    <dbReference type="NCBI Taxonomy" id="874455"/>
    <lineage>
        <taxon>Eukaryota</taxon>
        <taxon>Metazoa</taxon>
        <taxon>Ecdysozoa</taxon>
        <taxon>Arthropoda</taxon>
        <taxon>Hexapoda</taxon>
        <taxon>Insecta</taxon>
        <taxon>Pterygota</taxon>
        <taxon>Neoptera</taxon>
        <taxon>Endopterygota</taxon>
        <taxon>Lepidoptera</taxon>
        <taxon>Glossata</taxon>
        <taxon>Ditrysia</taxon>
        <taxon>Noctuoidea</taxon>
        <taxon>Erebidae</taxon>
        <taxon>Arctiinae</taxon>
        <taxon>Arctia</taxon>
    </lineage>
</organism>
<accession>A0A8S0Z219</accession>
<reference evidence="2 3" key="1">
    <citation type="submission" date="2020-04" db="EMBL/GenBank/DDBJ databases">
        <authorList>
            <person name="Wallbank WR R."/>
            <person name="Pardo Diaz C."/>
            <person name="Kozak K."/>
            <person name="Martin S."/>
            <person name="Jiggins C."/>
            <person name="Moest M."/>
            <person name="Warren A I."/>
            <person name="Byers J.R.P. K."/>
            <person name="Montejo-Kovacevich G."/>
            <person name="Yen C E."/>
        </authorList>
    </citation>
    <scope>NUCLEOTIDE SEQUENCE [LARGE SCALE GENOMIC DNA]</scope>
</reference>
<gene>
    <name evidence="2" type="ORF">APLA_LOCUS2267</name>
</gene>
<dbReference type="AlphaFoldDB" id="A0A8S0Z219"/>
<dbReference type="Proteomes" id="UP000494256">
    <property type="component" value="Unassembled WGS sequence"/>
</dbReference>
<evidence type="ECO:0000313" key="3">
    <source>
        <dbReference type="Proteomes" id="UP000494256"/>
    </source>
</evidence>
<protein>
    <submittedName>
        <fullName evidence="2">Uncharacterized protein</fullName>
    </submittedName>
</protein>
<evidence type="ECO:0000256" key="1">
    <source>
        <dbReference type="SAM" id="MobiDB-lite"/>
    </source>
</evidence>
<comment type="caution">
    <text evidence="2">The sequence shown here is derived from an EMBL/GenBank/DDBJ whole genome shotgun (WGS) entry which is preliminary data.</text>
</comment>
<evidence type="ECO:0000313" key="2">
    <source>
        <dbReference type="EMBL" id="CAB3225513.1"/>
    </source>
</evidence>
<sequence length="131" mass="14729">MYRPSTIAHLSNPVTTRCVPLSAHTTRAPRAPAGLNTCPRIHVQTEYDSSLVESGDDEVRPAERPHDARAPRPRRAEQPAHSIHVQTEYDSSLVESGDDEVRPAERPHDARAPRPRRAEHLPTYTCTDRVR</sequence>
<dbReference type="OrthoDB" id="1926212at2759"/>
<dbReference type="EMBL" id="CADEBD010000226">
    <property type="protein sequence ID" value="CAB3225513.1"/>
    <property type="molecule type" value="Genomic_DNA"/>
</dbReference>
<proteinExistence type="predicted"/>
<feature type="region of interest" description="Disordered" evidence="1">
    <location>
        <begin position="48"/>
        <end position="131"/>
    </location>
</feature>
<feature type="compositionally biased region" description="Polar residues" evidence="1">
    <location>
        <begin position="84"/>
        <end position="94"/>
    </location>
</feature>
<name>A0A8S0Z219_ARCPL</name>
<feature type="compositionally biased region" description="Basic and acidic residues" evidence="1">
    <location>
        <begin position="57"/>
        <end position="78"/>
    </location>
</feature>
<feature type="compositionally biased region" description="Basic and acidic residues" evidence="1">
    <location>
        <begin position="99"/>
        <end position="120"/>
    </location>
</feature>